<accession>A0A8J7LUF5</accession>
<dbReference type="AlphaFoldDB" id="A0A8J7LUF5"/>
<evidence type="ECO:0000313" key="3">
    <source>
        <dbReference type="Proteomes" id="UP000636888"/>
    </source>
</evidence>
<dbReference type="PROSITE" id="PS51257">
    <property type="entry name" value="PROKAR_LIPOPROTEIN"/>
    <property type="match status" value="1"/>
</dbReference>
<evidence type="ECO:0000256" key="1">
    <source>
        <dbReference type="SAM" id="SignalP"/>
    </source>
</evidence>
<keyword evidence="1" id="KW-0732">Signal</keyword>
<name>A0A8J7LUF5_9BACT</name>
<evidence type="ECO:0008006" key="4">
    <source>
        <dbReference type="Google" id="ProtNLM"/>
    </source>
</evidence>
<protein>
    <recommendedName>
        <fullName evidence="4">Photosynthesis system II assembly factor Ycf48/Hcf136-like domain-containing protein</fullName>
    </recommendedName>
</protein>
<feature type="chain" id="PRO_5035316974" description="Photosynthesis system II assembly factor Ycf48/Hcf136-like domain-containing protein" evidence="1">
    <location>
        <begin position="18"/>
        <end position="608"/>
    </location>
</feature>
<dbReference type="GO" id="GO:0010411">
    <property type="term" value="P:xyloglucan metabolic process"/>
    <property type="evidence" value="ECO:0007669"/>
    <property type="project" value="TreeGrafter"/>
</dbReference>
<comment type="caution">
    <text evidence="2">The sequence shown here is derived from an EMBL/GenBank/DDBJ whole genome shotgun (WGS) entry which is preliminary data.</text>
</comment>
<gene>
    <name evidence="2" type="ORF">JFN93_07715</name>
</gene>
<dbReference type="Proteomes" id="UP000636888">
    <property type="component" value="Unassembled WGS sequence"/>
</dbReference>
<dbReference type="EMBL" id="JAEMHM010000005">
    <property type="protein sequence ID" value="MBJ6724589.1"/>
    <property type="molecule type" value="Genomic_DNA"/>
</dbReference>
<dbReference type="SUPFAM" id="SSF110296">
    <property type="entry name" value="Oligoxyloglucan reducing end-specific cellobiohydrolase"/>
    <property type="match status" value="1"/>
</dbReference>
<dbReference type="PANTHER" id="PTHR43739">
    <property type="entry name" value="XYLOGLUCANASE (EUROFUNG)"/>
    <property type="match status" value="1"/>
</dbReference>
<dbReference type="Gene3D" id="2.130.10.10">
    <property type="entry name" value="YVTN repeat-like/Quinoprotein amine dehydrogenase"/>
    <property type="match status" value="2"/>
</dbReference>
<dbReference type="CDD" id="cd15482">
    <property type="entry name" value="Sialidase_non-viral"/>
    <property type="match status" value="1"/>
</dbReference>
<dbReference type="InterPro" id="IPR015943">
    <property type="entry name" value="WD40/YVTN_repeat-like_dom_sf"/>
</dbReference>
<dbReference type="PANTHER" id="PTHR43739:SF5">
    <property type="entry name" value="EXO-ALPHA-SIALIDASE"/>
    <property type="match status" value="1"/>
</dbReference>
<proteinExistence type="predicted"/>
<dbReference type="InterPro" id="IPR052025">
    <property type="entry name" value="Xyloglucanase_GH74"/>
</dbReference>
<evidence type="ECO:0000313" key="2">
    <source>
        <dbReference type="EMBL" id="MBJ6724589.1"/>
    </source>
</evidence>
<reference evidence="2" key="1">
    <citation type="submission" date="2020-12" db="EMBL/GenBank/DDBJ databases">
        <title>Geomonas sp. Red875, isolated from river sediment.</title>
        <authorList>
            <person name="Xu Z."/>
            <person name="Zhang Z."/>
            <person name="Masuda Y."/>
            <person name="Itoh H."/>
            <person name="Senoo K."/>
        </authorList>
    </citation>
    <scope>NUCLEOTIDE SEQUENCE</scope>
    <source>
        <strain evidence="2">Red875</strain>
    </source>
</reference>
<keyword evidence="3" id="KW-1185">Reference proteome</keyword>
<dbReference type="RefSeq" id="WP_199383428.1">
    <property type="nucleotide sequence ID" value="NZ_JAEMHM010000005.1"/>
</dbReference>
<sequence length="608" mass="63687">MRATSVFFLAIAAFSLACFGCSGGGGSSSSGPSLNGNVISGVASKGIIANGNIKIYSLKSDGSKGDLLASALTDSNGEYAATVGSYSGPVLVEASGNYQDEATGQQMTISANAPLRAAYPNITGATTISVSPFTEIAVRKASSTSLTPTSINTANNLIASIFTFDSIKTKPLAMTVAALQTSAQSQKDYTLALAALSQMAKTSGTPVSNVIDAISGDIISKNALSTTLAGFIAALHLYQDNNPPIKQVVKDTGGTQLELIGSLFLPVNSIATGSDGALYAGINAFTRFSSAKINTFKSYSSASLYRLSPGASHWQLYSKVPTTNSGYRLIIDPTSSYSATRLYFCSEYAVFTSGDSGQSWTSLGGAGLLEDIAIDFSGQPTTNPNIYIATLGWLYMSSYLNNSFSWNLIGNGLPAKATLSSITIDPNHPNVLYAGGHNGGVGTGVYKSSDGGLNWSFISGNADNGLDFTEKQPDGTFATFHRDISSILVDPRNSNTIYAGAYNSGLWKSTDGGNTWFQLKNELSGWISRLVIDASGRLYVMSLNGLYYSNDGGKTWLSTLTTAGLTRNVGDLAIDKTNPNIIYVAYGGGILKGTFNSNNSISWSNITQ</sequence>
<organism evidence="2 3">
    <name type="scientific">Geomesophilobacter sediminis</name>
    <dbReference type="NCBI Taxonomy" id="2798584"/>
    <lineage>
        <taxon>Bacteria</taxon>
        <taxon>Pseudomonadati</taxon>
        <taxon>Thermodesulfobacteriota</taxon>
        <taxon>Desulfuromonadia</taxon>
        <taxon>Geobacterales</taxon>
        <taxon>Geobacteraceae</taxon>
        <taxon>Geomesophilobacter</taxon>
    </lineage>
</organism>
<feature type="signal peptide" evidence="1">
    <location>
        <begin position="1"/>
        <end position="17"/>
    </location>
</feature>